<protein>
    <submittedName>
        <fullName evidence="2">Protein PAT1 homolog 1 isoform X2</fullName>
    </submittedName>
</protein>
<reference evidence="2 3" key="1">
    <citation type="submission" date="2018-02" db="EMBL/GenBank/DDBJ databases">
        <title>Draft genome of wild Prunus yedoensis var. nudiflora.</title>
        <authorList>
            <person name="Baek S."/>
            <person name="Kim J.-H."/>
            <person name="Choi K."/>
            <person name="Kim G.-B."/>
            <person name="Cho A."/>
            <person name="Jang H."/>
            <person name="Shin C.-H."/>
            <person name="Yu H.-J."/>
            <person name="Mun J.-H."/>
        </authorList>
    </citation>
    <scope>NUCLEOTIDE SEQUENCE [LARGE SCALE GENOMIC DNA]</scope>
    <source>
        <strain evidence="3">cv. Jeju island</strain>
        <tissue evidence="2">Leaf</tissue>
    </source>
</reference>
<dbReference type="STRING" id="2094558.A0A314YKX2"/>
<dbReference type="GO" id="GO:0000932">
    <property type="term" value="C:P-body"/>
    <property type="evidence" value="ECO:0007669"/>
    <property type="project" value="TreeGrafter"/>
</dbReference>
<dbReference type="GO" id="GO:0033962">
    <property type="term" value="P:P-body assembly"/>
    <property type="evidence" value="ECO:0007669"/>
    <property type="project" value="TreeGrafter"/>
</dbReference>
<dbReference type="GO" id="GO:0003723">
    <property type="term" value="F:RNA binding"/>
    <property type="evidence" value="ECO:0007669"/>
    <property type="project" value="TreeGrafter"/>
</dbReference>
<evidence type="ECO:0000256" key="1">
    <source>
        <dbReference type="SAM" id="MobiDB-lite"/>
    </source>
</evidence>
<organism evidence="2 3">
    <name type="scientific">Prunus yedoensis var. nudiflora</name>
    <dbReference type="NCBI Taxonomy" id="2094558"/>
    <lineage>
        <taxon>Eukaryota</taxon>
        <taxon>Viridiplantae</taxon>
        <taxon>Streptophyta</taxon>
        <taxon>Embryophyta</taxon>
        <taxon>Tracheophyta</taxon>
        <taxon>Spermatophyta</taxon>
        <taxon>Magnoliopsida</taxon>
        <taxon>eudicotyledons</taxon>
        <taxon>Gunneridae</taxon>
        <taxon>Pentapetalae</taxon>
        <taxon>rosids</taxon>
        <taxon>fabids</taxon>
        <taxon>Rosales</taxon>
        <taxon>Rosaceae</taxon>
        <taxon>Amygdaloideae</taxon>
        <taxon>Amygdaleae</taxon>
        <taxon>Prunus</taxon>
    </lineage>
</organism>
<sequence length="207" mass="23224">MHGLSDTRDHRPKHRGKQRYSQGSDTGSQKSESGWIQFRSKHMTSEEIESILKMQHAATHSNDPYIDDYYHQASLSKKSAGTRSKHPFCPSHLREFPSRGRNSSDQHTHSSVDSLGRIPLSSIRRPRPLLEVDPPSGSGDGNRPLRSLWSRNQCLLLELPLRMAFVSSLMLMILIDLYNMASPKMVGFNSGEGANLVRRVGIITSAC</sequence>
<dbReference type="AlphaFoldDB" id="A0A314YKX2"/>
<feature type="compositionally biased region" description="Basic and acidic residues" evidence="1">
    <location>
        <begin position="92"/>
        <end position="110"/>
    </location>
</feature>
<gene>
    <name evidence="2" type="ORF">Pyn_29219</name>
</gene>
<feature type="compositionally biased region" description="Polar residues" evidence="1">
    <location>
        <begin position="19"/>
        <end position="34"/>
    </location>
</feature>
<dbReference type="InterPro" id="IPR039900">
    <property type="entry name" value="Pat1-like"/>
</dbReference>
<evidence type="ECO:0000313" key="2">
    <source>
        <dbReference type="EMBL" id="PQQ05164.1"/>
    </source>
</evidence>
<dbReference type="PANTHER" id="PTHR21551">
    <property type="entry name" value="TOPOISOMERASE II-ASSOCIATED PROTEIN PAT1"/>
    <property type="match status" value="1"/>
</dbReference>
<name>A0A314YKX2_PRUYE</name>
<dbReference type="EMBL" id="PJQY01001127">
    <property type="protein sequence ID" value="PQQ05164.1"/>
    <property type="molecule type" value="Genomic_DNA"/>
</dbReference>
<dbReference type="PANTHER" id="PTHR21551:SF24">
    <property type="entry name" value="PROTEIN PAT1 HOMOLOG 2"/>
    <property type="match status" value="1"/>
</dbReference>
<feature type="region of interest" description="Disordered" evidence="1">
    <location>
        <begin position="80"/>
        <end position="117"/>
    </location>
</feature>
<dbReference type="OrthoDB" id="74835at2759"/>
<comment type="caution">
    <text evidence="2">The sequence shown here is derived from an EMBL/GenBank/DDBJ whole genome shotgun (WGS) entry which is preliminary data.</text>
</comment>
<dbReference type="Proteomes" id="UP000250321">
    <property type="component" value="Unassembled WGS sequence"/>
</dbReference>
<proteinExistence type="predicted"/>
<feature type="region of interest" description="Disordered" evidence="1">
    <location>
        <begin position="1"/>
        <end position="40"/>
    </location>
</feature>
<accession>A0A314YKX2</accession>
<keyword evidence="3" id="KW-1185">Reference proteome</keyword>
<dbReference type="GO" id="GO:0000290">
    <property type="term" value="P:deadenylation-dependent decapping of nuclear-transcribed mRNA"/>
    <property type="evidence" value="ECO:0007669"/>
    <property type="project" value="InterPro"/>
</dbReference>
<evidence type="ECO:0000313" key="3">
    <source>
        <dbReference type="Proteomes" id="UP000250321"/>
    </source>
</evidence>